<gene>
    <name evidence="1" type="ORF">F2Q69_00035093</name>
</gene>
<name>A0A8S9SF65_BRACR</name>
<evidence type="ECO:0000313" key="2">
    <source>
        <dbReference type="Proteomes" id="UP000712600"/>
    </source>
</evidence>
<dbReference type="AlphaFoldDB" id="A0A8S9SF65"/>
<organism evidence="1 2">
    <name type="scientific">Brassica cretica</name>
    <name type="common">Mustard</name>
    <dbReference type="NCBI Taxonomy" id="69181"/>
    <lineage>
        <taxon>Eukaryota</taxon>
        <taxon>Viridiplantae</taxon>
        <taxon>Streptophyta</taxon>
        <taxon>Embryophyta</taxon>
        <taxon>Tracheophyta</taxon>
        <taxon>Spermatophyta</taxon>
        <taxon>Magnoliopsida</taxon>
        <taxon>eudicotyledons</taxon>
        <taxon>Gunneridae</taxon>
        <taxon>Pentapetalae</taxon>
        <taxon>rosids</taxon>
        <taxon>malvids</taxon>
        <taxon>Brassicales</taxon>
        <taxon>Brassicaceae</taxon>
        <taxon>Brassiceae</taxon>
        <taxon>Brassica</taxon>
    </lineage>
</organism>
<accession>A0A8S9SF65</accession>
<protein>
    <submittedName>
        <fullName evidence="1">Uncharacterized protein</fullName>
    </submittedName>
</protein>
<proteinExistence type="predicted"/>
<dbReference type="Proteomes" id="UP000712600">
    <property type="component" value="Unassembled WGS sequence"/>
</dbReference>
<evidence type="ECO:0000313" key="1">
    <source>
        <dbReference type="EMBL" id="KAF3598673.1"/>
    </source>
</evidence>
<sequence>MTLADIFSFSDLTLYKKQEHSARDQNRLASILPHSHKRGARVHELKSTTNSTDVPLIKYVHVVEGAGSNPSFGTAVNINPKTCYL</sequence>
<dbReference type="EMBL" id="QGKX02000004">
    <property type="protein sequence ID" value="KAF3598673.1"/>
    <property type="molecule type" value="Genomic_DNA"/>
</dbReference>
<reference evidence="1" key="1">
    <citation type="submission" date="2019-12" db="EMBL/GenBank/DDBJ databases">
        <title>Genome sequencing and annotation of Brassica cretica.</title>
        <authorList>
            <person name="Studholme D.J."/>
            <person name="Sarris P."/>
        </authorList>
    </citation>
    <scope>NUCLEOTIDE SEQUENCE</scope>
    <source>
        <strain evidence="1">PFS-109/04</strain>
        <tissue evidence="1">Leaf</tissue>
    </source>
</reference>
<comment type="caution">
    <text evidence="1">The sequence shown here is derived from an EMBL/GenBank/DDBJ whole genome shotgun (WGS) entry which is preliminary data.</text>
</comment>